<dbReference type="FunFam" id="1.10.287.2720:FF:000003">
    <property type="entry name" value="Oxysterol binding protein"/>
    <property type="match status" value="1"/>
</dbReference>
<feature type="region of interest" description="Disordered" evidence="3">
    <location>
        <begin position="407"/>
        <end position="450"/>
    </location>
</feature>
<name>U1I074_ENDPU</name>
<dbReference type="InterPro" id="IPR018494">
    <property type="entry name" value="Oxysterol-bd_CS"/>
</dbReference>
<evidence type="ECO:0008006" key="6">
    <source>
        <dbReference type="Google" id="ProtNLM"/>
    </source>
</evidence>
<dbReference type="PROSITE" id="PS01013">
    <property type="entry name" value="OSBP"/>
    <property type="match status" value="1"/>
</dbReference>
<reference evidence="5" key="1">
    <citation type="journal article" date="2014" name="BMC Genomics">
        <title>Genome characteristics reveal the impact of lichenization on lichen-forming fungus Endocarpon pusillum Hedwig (Verrucariales, Ascomycota).</title>
        <authorList>
            <person name="Wang Y.-Y."/>
            <person name="Liu B."/>
            <person name="Zhang X.-Y."/>
            <person name="Zhou Q.-M."/>
            <person name="Zhang T."/>
            <person name="Li H."/>
            <person name="Yu Y.-F."/>
            <person name="Zhang X.-L."/>
            <person name="Hao X.-Y."/>
            <person name="Wang M."/>
            <person name="Wang L."/>
            <person name="Wei J.-C."/>
        </authorList>
    </citation>
    <scope>NUCLEOTIDE SEQUENCE [LARGE SCALE GENOMIC DNA]</scope>
    <source>
        <strain evidence="5">Z07020 / HMAS-L-300199</strain>
    </source>
</reference>
<evidence type="ECO:0000256" key="3">
    <source>
        <dbReference type="SAM" id="MobiDB-lite"/>
    </source>
</evidence>
<dbReference type="Proteomes" id="UP000019373">
    <property type="component" value="Unassembled WGS sequence"/>
</dbReference>
<accession>U1I074</accession>
<protein>
    <recommendedName>
        <fullName evidence="6">Protein KES1</fullName>
    </recommendedName>
</protein>
<evidence type="ECO:0000313" key="5">
    <source>
        <dbReference type="Proteomes" id="UP000019373"/>
    </source>
</evidence>
<dbReference type="OrthoDB" id="14833at2759"/>
<dbReference type="GO" id="GO:0120009">
    <property type="term" value="P:intermembrane lipid transfer"/>
    <property type="evidence" value="ECO:0007669"/>
    <property type="project" value="UniProtKB-ARBA"/>
</dbReference>
<comment type="similarity">
    <text evidence="1 2">Belongs to the OSBP family.</text>
</comment>
<dbReference type="RefSeq" id="XP_007787251.1">
    <property type="nucleotide sequence ID" value="XM_007789061.1"/>
</dbReference>
<dbReference type="InterPro" id="IPR037239">
    <property type="entry name" value="OSBP_sf"/>
</dbReference>
<evidence type="ECO:0000256" key="2">
    <source>
        <dbReference type="RuleBase" id="RU003844"/>
    </source>
</evidence>
<dbReference type="EMBL" id="KE720815">
    <property type="protein sequence ID" value="ERF75239.1"/>
    <property type="molecule type" value="Genomic_DNA"/>
</dbReference>
<dbReference type="GO" id="GO:0016020">
    <property type="term" value="C:membrane"/>
    <property type="evidence" value="ECO:0007669"/>
    <property type="project" value="TreeGrafter"/>
</dbReference>
<dbReference type="OMA" id="SSYWTEH"/>
<dbReference type="Gene3D" id="2.40.160.120">
    <property type="match status" value="1"/>
</dbReference>
<dbReference type="Gene3D" id="1.10.287.2720">
    <property type="match status" value="1"/>
</dbReference>
<gene>
    <name evidence="4" type="ORF">EPUS_00031</name>
</gene>
<feature type="compositionally biased region" description="Polar residues" evidence="3">
    <location>
        <begin position="436"/>
        <end position="450"/>
    </location>
</feature>
<evidence type="ECO:0000313" key="4">
    <source>
        <dbReference type="EMBL" id="ERF75239.1"/>
    </source>
</evidence>
<dbReference type="eggNOG" id="KOG2210">
    <property type="taxonomic scope" value="Eukaryota"/>
</dbReference>
<dbReference type="FunFam" id="2.40.160.120:FF:000010">
    <property type="entry name" value="Oxysterol-binding protein homolog 4"/>
    <property type="match status" value="1"/>
</dbReference>
<dbReference type="Gene3D" id="3.30.70.3490">
    <property type="match status" value="1"/>
</dbReference>
<dbReference type="GeneID" id="19235096"/>
<organism evidence="4 5">
    <name type="scientific">Endocarpon pusillum (strain Z07020 / HMAS-L-300199)</name>
    <name type="common">Lichen-forming fungus</name>
    <dbReference type="NCBI Taxonomy" id="1263415"/>
    <lineage>
        <taxon>Eukaryota</taxon>
        <taxon>Fungi</taxon>
        <taxon>Dikarya</taxon>
        <taxon>Ascomycota</taxon>
        <taxon>Pezizomycotina</taxon>
        <taxon>Eurotiomycetes</taxon>
        <taxon>Chaetothyriomycetidae</taxon>
        <taxon>Verrucariales</taxon>
        <taxon>Verrucariaceae</taxon>
        <taxon>Endocarpon</taxon>
    </lineage>
</organism>
<dbReference type="SUPFAM" id="SSF144000">
    <property type="entry name" value="Oxysterol-binding protein-like"/>
    <property type="match status" value="1"/>
</dbReference>
<dbReference type="InterPro" id="IPR000648">
    <property type="entry name" value="Oxysterol-bd"/>
</dbReference>
<dbReference type="PANTHER" id="PTHR10972:SF184">
    <property type="entry name" value="OXYSTEROL-BINDING PROTEIN HOMOLOG 4-RELATED"/>
    <property type="match status" value="1"/>
</dbReference>
<dbReference type="GO" id="GO:0008142">
    <property type="term" value="F:oxysterol binding"/>
    <property type="evidence" value="ECO:0007669"/>
    <property type="project" value="TreeGrafter"/>
</dbReference>
<keyword evidence="5" id="KW-1185">Reference proteome</keyword>
<dbReference type="PANTHER" id="PTHR10972">
    <property type="entry name" value="OXYSTEROL-BINDING PROTEIN-RELATED"/>
    <property type="match status" value="1"/>
</dbReference>
<dbReference type="Pfam" id="PF01237">
    <property type="entry name" value="Oxysterol_BP"/>
    <property type="match status" value="1"/>
</dbReference>
<proteinExistence type="inferred from homology"/>
<evidence type="ECO:0000256" key="1">
    <source>
        <dbReference type="ARBA" id="ARBA00008842"/>
    </source>
</evidence>
<sequence>MDTMPASGQGKGSGSWGSFLKASQTISEPLPRADTVQSIASFNGDLSSLTAPAFILSTTSLTEFSAYWAEHPSIFVAPTQEPDPAKRSLLVLKWFLSTLKQQYSSRNDKLGSEKKPLNPFLGELFLGTWQDDAGETQLISEQVSHHPPVTAYCITNAKHGIQLQGYNAQKASFSRTIHIKQVGHALLTLTPPNAPNQPEIYLITLPALHIESLITGSPYIELEKYTHIASSSGYVSKIDYSGRGWLSGKKNTFTACMWKEGQGNDKHPLYSVEGQWSEKNFSFGMHEGDKPKKGKEVESYRAAPTTPLTVMPIEQQDPFESRRAWRNVAASITKGDMDAVSFHKSKIENAQRELRKKEKEESRDWERKFFKTLREDDDATFAKLVKMISGATAWAGVEAEKTAGVWRFDPERAGRARPPYHPEVGERGLGEGGSEPVSQVSTNTSQGGRK</sequence>
<dbReference type="HOGENOM" id="CLU_012334_0_2_1"/>
<dbReference type="GO" id="GO:0005829">
    <property type="term" value="C:cytosol"/>
    <property type="evidence" value="ECO:0007669"/>
    <property type="project" value="TreeGrafter"/>
</dbReference>
<dbReference type="Gene3D" id="6.10.250.1430">
    <property type="match status" value="1"/>
</dbReference>
<dbReference type="AlphaFoldDB" id="U1I074"/>